<keyword evidence="10" id="KW-1185">Reference proteome</keyword>
<feature type="transmembrane region" description="Helical" evidence="7">
    <location>
        <begin position="444"/>
        <end position="463"/>
    </location>
</feature>
<dbReference type="Proteomes" id="UP001497497">
    <property type="component" value="Unassembled WGS sequence"/>
</dbReference>
<evidence type="ECO:0000256" key="7">
    <source>
        <dbReference type="SAM" id="Phobius"/>
    </source>
</evidence>
<evidence type="ECO:0000256" key="3">
    <source>
        <dbReference type="ARBA" id="ARBA00022692"/>
    </source>
</evidence>
<dbReference type="Pfam" id="PF07690">
    <property type="entry name" value="MFS_1"/>
    <property type="match status" value="1"/>
</dbReference>
<keyword evidence="5 7" id="KW-0472">Membrane</keyword>
<dbReference type="InterPro" id="IPR050930">
    <property type="entry name" value="MFS_Vesicular_Transporter"/>
</dbReference>
<dbReference type="PROSITE" id="PS50850">
    <property type="entry name" value="MFS"/>
    <property type="match status" value="1"/>
</dbReference>
<feature type="transmembrane region" description="Helical" evidence="7">
    <location>
        <begin position="213"/>
        <end position="231"/>
    </location>
</feature>
<comment type="subcellular location">
    <subcellularLocation>
        <location evidence="1">Membrane</location>
        <topology evidence="1">Multi-pass membrane protein</topology>
    </subcellularLocation>
</comment>
<dbReference type="GO" id="GO:0030672">
    <property type="term" value="C:synaptic vesicle membrane"/>
    <property type="evidence" value="ECO:0007669"/>
    <property type="project" value="TreeGrafter"/>
</dbReference>
<evidence type="ECO:0000256" key="2">
    <source>
        <dbReference type="ARBA" id="ARBA00022448"/>
    </source>
</evidence>
<feature type="transmembrane region" description="Helical" evidence="7">
    <location>
        <begin position="409"/>
        <end position="432"/>
    </location>
</feature>
<keyword evidence="4 7" id="KW-1133">Transmembrane helix</keyword>
<dbReference type="PANTHER" id="PTHR23506">
    <property type="entry name" value="GH10249P"/>
    <property type="match status" value="1"/>
</dbReference>
<dbReference type="SUPFAM" id="SSF103473">
    <property type="entry name" value="MFS general substrate transporter"/>
    <property type="match status" value="1"/>
</dbReference>
<dbReference type="GO" id="GO:0005335">
    <property type="term" value="F:serotonin:sodium:chloride symporter activity"/>
    <property type="evidence" value="ECO:0007669"/>
    <property type="project" value="TreeGrafter"/>
</dbReference>
<sequence>MSPLRSLRDCWYRVLNSGDSLQPMRERARESRRLVLAIVFLTNLLDNLLLTSVVPIIPAFLLKLDKEEFYGNQHNLTHLPQLTDLSDYTPCSNVSLSPTGTNESLFYHHKFQLAAAAFSENGRVGWLLSSKAVVQLFANLLVGPLCNKVGYPLLLFGGTVIVFISSVVFAFAESYIPLFIARSVQGLGSAAAIIAGMSIVARRYPDDKSRSQAMGISMGGAAFGVLVGYPFGGIMYTFVGKTVAFLVIAGLLLLDVGLQWFVFGVHVKRESYTDITPLHVLLRDRYILIAVGAVWLTTMSMSVLEPTVPLWVMGFMHVKNWELGLIFLPDSLGYLIGTNCFGIVAQRIGRWSCTLFCMLLIALCQVCLPFATAVPQLILPHFGLGLGLGVTDAAIMPFLALLVDVRNEAFYGCVYAIAQLAVCLAYSFGPLAAGMVVKAVGFPWLMRGMAVVNVIYCPLCYILSKAPTSLDEDAPLNKPGKKSTRYTQDSQVADEASFSYGQLFEDED</sequence>
<feature type="transmembrane region" description="Helical" evidence="7">
    <location>
        <begin position="286"/>
        <end position="304"/>
    </location>
</feature>
<feature type="transmembrane region" description="Helical" evidence="7">
    <location>
        <begin position="243"/>
        <end position="265"/>
    </location>
</feature>
<evidence type="ECO:0000313" key="10">
    <source>
        <dbReference type="Proteomes" id="UP001497497"/>
    </source>
</evidence>
<feature type="transmembrane region" description="Helical" evidence="7">
    <location>
        <begin position="34"/>
        <end position="61"/>
    </location>
</feature>
<dbReference type="CDD" id="cd17384">
    <property type="entry name" value="MFS_SLC18A1_2_VAT1_2"/>
    <property type="match status" value="1"/>
</dbReference>
<evidence type="ECO:0000256" key="1">
    <source>
        <dbReference type="ARBA" id="ARBA00004141"/>
    </source>
</evidence>
<comment type="caution">
    <text evidence="9">The sequence shown here is derived from an EMBL/GenBank/DDBJ whole genome shotgun (WGS) entry which is preliminary data.</text>
</comment>
<feature type="region of interest" description="Disordered" evidence="6">
    <location>
        <begin position="470"/>
        <end position="508"/>
    </location>
</feature>
<dbReference type="InterPro" id="IPR011701">
    <property type="entry name" value="MFS"/>
</dbReference>
<proteinExistence type="predicted"/>
<organism evidence="9 10">
    <name type="scientific">Lymnaea stagnalis</name>
    <name type="common">Great pond snail</name>
    <name type="synonym">Helix stagnalis</name>
    <dbReference type="NCBI Taxonomy" id="6523"/>
    <lineage>
        <taxon>Eukaryota</taxon>
        <taxon>Metazoa</taxon>
        <taxon>Spiralia</taxon>
        <taxon>Lophotrochozoa</taxon>
        <taxon>Mollusca</taxon>
        <taxon>Gastropoda</taxon>
        <taxon>Heterobranchia</taxon>
        <taxon>Euthyneura</taxon>
        <taxon>Panpulmonata</taxon>
        <taxon>Hygrophila</taxon>
        <taxon>Lymnaeoidea</taxon>
        <taxon>Lymnaeidae</taxon>
        <taxon>Lymnaea</taxon>
    </lineage>
</organism>
<evidence type="ECO:0000256" key="6">
    <source>
        <dbReference type="SAM" id="MobiDB-lite"/>
    </source>
</evidence>
<protein>
    <recommendedName>
        <fullName evidence="8">Major facilitator superfamily (MFS) profile domain-containing protein</fullName>
    </recommendedName>
</protein>
<feature type="domain" description="Major facilitator superfamily (MFS) profile" evidence="8">
    <location>
        <begin position="35"/>
        <end position="465"/>
    </location>
</feature>
<dbReference type="Gene3D" id="1.20.1250.20">
    <property type="entry name" value="MFS general substrate transporter like domains"/>
    <property type="match status" value="2"/>
</dbReference>
<dbReference type="InterPro" id="IPR020846">
    <property type="entry name" value="MFS_dom"/>
</dbReference>
<keyword evidence="2" id="KW-0813">Transport</keyword>
<dbReference type="InterPro" id="IPR036259">
    <property type="entry name" value="MFS_trans_sf"/>
</dbReference>
<evidence type="ECO:0000256" key="4">
    <source>
        <dbReference type="ARBA" id="ARBA00022989"/>
    </source>
</evidence>
<evidence type="ECO:0000313" key="9">
    <source>
        <dbReference type="EMBL" id="CAL1546831.1"/>
    </source>
</evidence>
<dbReference type="PANTHER" id="PTHR23506:SF4">
    <property type="entry name" value="PORTABELLA"/>
    <property type="match status" value="1"/>
</dbReference>
<feature type="transmembrane region" description="Helical" evidence="7">
    <location>
        <begin position="351"/>
        <end position="372"/>
    </location>
</feature>
<feature type="transmembrane region" description="Helical" evidence="7">
    <location>
        <begin position="378"/>
        <end position="402"/>
    </location>
</feature>
<dbReference type="EMBL" id="CAXITT010000861">
    <property type="protein sequence ID" value="CAL1546831.1"/>
    <property type="molecule type" value="Genomic_DNA"/>
</dbReference>
<dbReference type="AlphaFoldDB" id="A0AAV2IKZ5"/>
<feature type="transmembrane region" description="Helical" evidence="7">
    <location>
        <begin position="124"/>
        <end position="142"/>
    </location>
</feature>
<reference evidence="9 10" key="1">
    <citation type="submission" date="2024-04" db="EMBL/GenBank/DDBJ databases">
        <authorList>
            <consortium name="Genoscope - CEA"/>
            <person name="William W."/>
        </authorList>
    </citation>
    <scope>NUCLEOTIDE SEQUENCE [LARGE SCALE GENOMIC DNA]</scope>
</reference>
<feature type="transmembrane region" description="Helical" evidence="7">
    <location>
        <begin position="324"/>
        <end position="344"/>
    </location>
</feature>
<dbReference type="GO" id="GO:0015842">
    <property type="term" value="P:aminergic neurotransmitter loading into synaptic vesicle"/>
    <property type="evidence" value="ECO:0007669"/>
    <property type="project" value="TreeGrafter"/>
</dbReference>
<evidence type="ECO:0000256" key="5">
    <source>
        <dbReference type="ARBA" id="ARBA00023136"/>
    </source>
</evidence>
<feature type="transmembrane region" description="Helical" evidence="7">
    <location>
        <begin position="149"/>
        <end position="172"/>
    </location>
</feature>
<accession>A0AAV2IKZ5</accession>
<gene>
    <name evidence="9" type="ORF">GSLYS_00020208001</name>
</gene>
<evidence type="ECO:0000259" key="8">
    <source>
        <dbReference type="PROSITE" id="PS50850"/>
    </source>
</evidence>
<name>A0AAV2IKZ5_LYMST</name>
<feature type="transmembrane region" description="Helical" evidence="7">
    <location>
        <begin position="178"/>
        <end position="201"/>
    </location>
</feature>
<dbReference type="FunFam" id="1.20.1250.20:FF:000401">
    <property type="entry name" value="Vesicular amine transporter"/>
    <property type="match status" value="1"/>
</dbReference>
<dbReference type="GO" id="GO:0043195">
    <property type="term" value="C:terminal bouton"/>
    <property type="evidence" value="ECO:0007669"/>
    <property type="project" value="TreeGrafter"/>
</dbReference>
<keyword evidence="3 7" id="KW-0812">Transmembrane</keyword>